<accession>A0AAQ3Q6F5</accession>
<dbReference type="PANTHER" id="PTHR33735">
    <property type="entry name" value="EXPRESSED PROTEIN"/>
    <property type="match status" value="1"/>
</dbReference>
<reference evidence="1 2" key="1">
    <citation type="submission" date="2023-10" db="EMBL/GenBank/DDBJ databases">
        <title>Chromosome-scale genome assembly provides insights into flower coloration mechanisms of Canna indica.</title>
        <authorList>
            <person name="Li C."/>
        </authorList>
    </citation>
    <scope>NUCLEOTIDE SEQUENCE [LARGE SCALE GENOMIC DNA]</scope>
    <source>
        <tissue evidence="1">Flower</tissue>
    </source>
</reference>
<name>A0AAQ3Q6F5_9LILI</name>
<proteinExistence type="predicted"/>
<dbReference type="PANTHER" id="PTHR33735:SF2">
    <property type="entry name" value="OS09G0468900 PROTEIN"/>
    <property type="match status" value="1"/>
</dbReference>
<evidence type="ECO:0000313" key="2">
    <source>
        <dbReference type="Proteomes" id="UP001327560"/>
    </source>
</evidence>
<protein>
    <submittedName>
        <fullName evidence="1">Uncharacterized protein</fullName>
    </submittedName>
</protein>
<organism evidence="1 2">
    <name type="scientific">Canna indica</name>
    <name type="common">Indian-shot</name>
    <dbReference type="NCBI Taxonomy" id="4628"/>
    <lineage>
        <taxon>Eukaryota</taxon>
        <taxon>Viridiplantae</taxon>
        <taxon>Streptophyta</taxon>
        <taxon>Embryophyta</taxon>
        <taxon>Tracheophyta</taxon>
        <taxon>Spermatophyta</taxon>
        <taxon>Magnoliopsida</taxon>
        <taxon>Liliopsida</taxon>
        <taxon>Zingiberales</taxon>
        <taxon>Cannaceae</taxon>
        <taxon>Canna</taxon>
    </lineage>
</organism>
<gene>
    <name evidence="1" type="ORF">Cni_G06352</name>
</gene>
<dbReference type="EMBL" id="CP136891">
    <property type="protein sequence ID" value="WOK97644.1"/>
    <property type="molecule type" value="Genomic_DNA"/>
</dbReference>
<sequence>MAGSLFSPLPSRPPFPAHRSSFSGVSLPCRAIGFAAVAHTHRALAVRAETAQSPAPKSPGGEEVVVVVATEEDAKKVEMSESDPELPDVHVCARVVLEPVALLLLPIYKTILRVENEVDQTADIVKNVAIFVAVVSLKVSEPLPDDFWLKNIALEVHKIADLLAKDASLARVYVKKVHNIVGKTVPAKRGEEGSQPARKEAEV</sequence>
<dbReference type="AlphaFoldDB" id="A0AAQ3Q6F5"/>
<dbReference type="Proteomes" id="UP001327560">
    <property type="component" value="Chromosome 2"/>
</dbReference>
<evidence type="ECO:0000313" key="1">
    <source>
        <dbReference type="EMBL" id="WOK97644.1"/>
    </source>
</evidence>
<keyword evidence="2" id="KW-1185">Reference proteome</keyword>